<sequence>MNRVVRYRTYRHPVTVDFVDIAQPSSGPATELGPEPRTGWRGVGLPLLVAGVGVGVGVLLHLRDPHVEGSYGTCPVYALTGWYCPGCGGMRAVHNLTDGHVLDALHSNLLAIPLVVAFVVWVTDWTVQAWRGQKMRLPSISRTTMWTFFALLAIYTVVRNTPWGTLFTPV</sequence>
<dbReference type="EMBL" id="JAAXOS010000011">
    <property type="protein sequence ID" value="NKY29175.1"/>
    <property type="molecule type" value="Genomic_DNA"/>
</dbReference>
<dbReference type="InterPro" id="IPR021215">
    <property type="entry name" value="DUF2752"/>
</dbReference>
<evidence type="ECO:0000256" key="1">
    <source>
        <dbReference type="SAM" id="Phobius"/>
    </source>
</evidence>
<gene>
    <name evidence="2" type="ORF">HGB38_23575</name>
</gene>
<keyword evidence="1" id="KW-0812">Transmembrane</keyword>
<organism evidence="2 3">
    <name type="scientific">Nocardia gamkensis</name>
    <dbReference type="NCBI Taxonomy" id="352869"/>
    <lineage>
        <taxon>Bacteria</taxon>
        <taxon>Bacillati</taxon>
        <taxon>Actinomycetota</taxon>
        <taxon>Actinomycetes</taxon>
        <taxon>Mycobacteriales</taxon>
        <taxon>Nocardiaceae</taxon>
        <taxon>Nocardia</taxon>
    </lineage>
</organism>
<dbReference type="Pfam" id="PF10825">
    <property type="entry name" value="DUF2752"/>
    <property type="match status" value="1"/>
</dbReference>
<keyword evidence="1" id="KW-1133">Transmembrane helix</keyword>
<feature type="transmembrane region" description="Helical" evidence="1">
    <location>
        <begin position="109"/>
        <end position="127"/>
    </location>
</feature>
<feature type="transmembrane region" description="Helical" evidence="1">
    <location>
        <begin position="43"/>
        <end position="62"/>
    </location>
</feature>
<evidence type="ECO:0000313" key="2">
    <source>
        <dbReference type="EMBL" id="NKY29175.1"/>
    </source>
</evidence>
<evidence type="ECO:0000313" key="3">
    <source>
        <dbReference type="Proteomes" id="UP000540698"/>
    </source>
</evidence>
<proteinExistence type="predicted"/>
<accession>A0A7X6L7D8</accession>
<keyword evidence="3" id="KW-1185">Reference proteome</keyword>
<name>A0A7X6L7D8_9NOCA</name>
<protein>
    <submittedName>
        <fullName evidence="2">DUF2752 domain-containing protein</fullName>
    </submittedName>
</protein>
<feature type="transmembrane region" description="Helical" evidence="1">
    <location>
        <begin position="139"/>
        <end position="158"/>
    </location>
</feature>
<reference evidence="2 3" key="1">
    <citation type="submission" date="2020-04" db="EMBL/GenBank/DDBJ databases">
        <title>MicrobeNet Type strains.</title>
        <authorList>
            <person name="Nicholson A.C."/>
        </authorList>
    </citation>
    <scope>NUCLEOTIDE SEQUENCE [LARGE SCALE GENOMIC DNA]</scope>
    <source>
        <strain evidence="2 3">DSM 44956</strain>
    </source>
</reference>
<dbReference type="AlphaFoldDB" id="A0A7X6L7D8"/>
<comment type="caution">
    <text evidence="2">The sequence shown here is derived from an EMBL/GenBank/DDBJ whole genome shotgun (WGS) entry which is preliminary data.</text>
</comment>
<dbReference type="Proteomes" id="UP000540698">
    <property type="component" value="Unassembled WGS sequence"/>
</dbReference>
<keyword evidence="1" id="KW-0472">Membrane</keyword>